<name>A0A6B2LRG1_9EUKA</name>
<accession>A0A6B2LRG1</accession>
<dbReference type="EMBL" id="GIBP01010655">
    <property type="protein sequence ID" value="NDV39624.1"/>
    <property type="molecule type" value="Transcribed_RNA"/>
</dbReference>
<sequence length="41" mass="4638">MSYLTRLVNSLLKSTSLKVLMSQTEMAGSPDWTGWMGLWSM</sequence>
<reference evidence="1" key="1">
    <citation type="journal article" date="2020" name="J. Eukaryot. Microbiol.">
        <title>De novo Sequencing, Assembly and Annotation of the Transcriptome for the Free-Living Testate Amoeba Arcella intermedia.</title>
        <authorList>
            <person name="Ribeiro G.M."/>
            <person name="Porfirio-Sousa A.L."/>
            <person name="Maurer-Alcala X.X."/>
            <person name="Katz L.A."/>
            <person name="Lahr D.J.G."/>
        </authorList>
    </citation>
    <scope>NUCLEOTIDE SEQUENCE</scope>
</reference>
<proteinExistence type="predicted"/>
<dbReference type="AlphaFoldDB" id="A0A6B2LRG1"/>
<evidence type="ECO:0000313" key="1">
    <source>
        <dbReference type="EMBL" id="NDV39624.1"/>
    </source>
</evidence>
<protein>
    <submittedName>
        <fullName evidence="1">Uncharacterized protein</fullName>
    </submittedName>
</protein>
<organism evidence="1">
    <name type="scientific">Arcella intermedia</name>
    <dbReference type="NCBI Taxonomy" id="1963864"/>
    <lineage>
        <taxon>Eukaryota</taxon>
        <taxon>Amoebozoa</taxon>
        <taxon>Tubulinea</taxon>
        <taxon>Elardia</taxon>
        <taxon>Arcellinida</taxon>
        <taxon>Sphaerothecina</taxon>
        <taxon>Arcellidae</taxon>
        <taxon>Arcella</taxon>
    </lineage>
</organism>